<feature type="transmembrane region" description="Helical" evidence="1">
    <location>
        <begin position="71"/>
        <end position="95"/>
    </location>
</feature>
<organism evidence="2 3">
    <name type="scientific">Hypocrea virens (strain Gv29-8 / FGSC 10586)</name>
    <name type="common">Gliocladium virens</name>
    <name type="synonym">Trichoderma virens</name>
    <dbReference type="NCBI Taxonomy" id="413071"/>
    <lineage>
        <taxon>Eukaryota</taxon>
        <taxon>Fungi</taxon>
        <taxon>Dikarya</taxon>
        <taxon>Ascomycota</taxon>
        <taxon>Pezizomycotina</taxon>
        <taxon>Sordariomycetes</taxon>
        <taxon>Hypocreomycetidae</taxon>
        <taxon>Hypocreales</taxon>
        <taxon>Hypocreaceae</taxon>
        <taxon>Trichoderma</taxon>
    </lineage>
</organism>
<gene>
    <name evidence="2" type="ORF">TRIVIDRAFT_199974</name>
</gene>
<dbReference type="OrthoDB" id="4927953at2759"/>
<dbReference type="VEuPathDB" id="FungiDB:TRIVIDRAFT_199974"/>
<dbReference type="eggNOG" id="ENOG502T4I6">
    <property type="taxonomic scope" value="Eukaryota"/>
</dbReference>
<dbReference type="AlphaFoldDB" id="G9MP17"/>
<name>G9MP17_HYPVG</name>
<dbReference type="InParanoid" id="G9MP17"/>
<comment type="caution">
    <text evidence="2">The sequence shown here is derived from an EMBL/GenBank/DDBJ whole genome shotgun (WGS) entry which is preliminary data.</text>
</comment>
<keyword evidence="1" id="KW-1133">Transmembrane helix</keyword>
<proteinExistence type="predicted"/>
<dbReference type="EMBL" id="ABDF02000005">
    <property type="protein sequence ID" value="EHK23619.1"/>
    <property type="molecule type" value="Genomic_DNA"/>
</dbReference>
<dbReference type="GeneID" id="25790079"/>
<feature type="transmembrane region" description="Helical" evidence="1">
    <location>
        <begin position="115"/>
        <end position="138"/>
    </location>
</feature>
<dbReference type="Proteomes" id="UP000007115">
    <property type="component" value="Unassembled WGS sequence"/>
</dbReference>
<keyword evidence="1" id="KW-0472">Membrane</keyword>
<evidence type="ECO:0000313" key="2">
    <source>
        <dbReference type="EMBL" id="EHK23619.1"/>
    </source>
</evidence>
<protein>
    <submittedName>
        <fullName evidence="2">Uncharacterized protein</fullName>
    </submittedName>
</protein>
<evidence type="ECO:0000256" key="1">
    <source>
        <dbReference type="SAM" id="Phobius"/>
    </source>
</evidence>
<keyword evidence="1" id="KW-0812">Transmembrane</keyword>
<dbReference type="RefSeq" id="XP_013957832.1">
    <property type="nucleotide sequence ID" value="XM_014102357.1"/>
</dbReference>
<dbReference type="OMA" id="HRTHYLM"/>
<dbReference type="HOGENOM" id="CLU_1749917_0_0_1"/>
<evidence type="ECO:0000313" key="3">
    <source>
        <dbReference type="Proteomes" id="UP000007115"/>
    </source>
</evidence>
<keyword evidence="3" id="KW-1185">Reference proteome</keyword>
<reference evidence="2 3" key="1">
    <citation type="journal article" date="2011" name="Genome Biol.">
        <title>Comparative genome sequence analysis underscores mycoparasitism as the ancestral life style of Trichoderma.</title>
        <authorList>
            <person name="Kubicek C.P."/>
            <person name="Herrera-Estrella A."/>
            <person name="Seidl-Seiboth V."/>
            <person name="Martinez D.A."/>
            <person name="Druzhinina I.S."/>
            <person name="Thon M."/>
            <person name="Zeilinger S."/>
            <person name="Casas-Flores S."/>
            <person name="Horwitz B.A."/>
            <person name="Mukherjee P.K."/>
            <person name="Mukherjee M."/>
            <person name="Kredics L."/>
            <person name="Alcaraz L.D."/>
            <person name="Aerts A."/>
            <person name="Antal Z."/>
            <person name="Atanasova L."/>
            <person name="Cervantes-Badillo M.G."/>
            <person name="Challacombe J."/>
            <person name="Chertkov O."/>
            <person name="McCluskey K."/>
            <person name="Coulpier F."/>
            <person name="Deshpande N."/>
            <person name="von Doehren H."/>
            <person name="Ebbole D.J."/>
            <person name="Esquivel-Naranjo E.U."/>
            <person name="Fekete E."/>
            <person name="Flipphi M."/>
            <person name="Glaser F."/>
            <person name="Gomez-Rodriguez E.Y."/>
            <person name="Gruber S."/>
            <person name="Han C."/>
            <person name="Henrissat B."/>
            <person name="Hermosa R."/>
            <person name="Hernandez-Onate M."/>
            <person name="Karaffa L."/>
            <person name="Kosti I."/>
            <person name="Le Crom S."/>
            <person name="Lindquist E."/>
            <person name="Lucas S."/>
            <person name="Luebeck M."/>
            <person name="Luebeck P.S."/>
            <person name="Margeot A."/>
            <person name="Metz B."/>
            <person name="Misra M."/>
            <person name="Nevalainen H."/>
            <person name="Omann M."/>
            <person name="Packer N."/>
            <person name="Perrone G."/>
            <person name="Uresti-Rivera E.E."/>
            <person name="Salamov A."/>
            <person name="Schmoll M."/>
            <person name="Seiboth B."/>
            <person name="Shapiro H."/>
            <person name="Sukno S."/>
            <person name="Tamayo-Ramos J.A."/>
            <person name="Tisch D."/>
            <person name="Wiest A."/>
            <person name="Wilkinson H.H."/>
            <person name="Zhang M."/>
            <person name="Coutinho P.M."/>
            <person name="Kenerley C.M."/>
            <person name="Monte E."/>
            <person name="Baker S.E."/>
            <person name="Grigoriev I.V."/>
        </authorList>
    </citation>
    <scope>NUCLEOTIDE SEQUENCE [LARGE SCALE GENOMIC DNA]</scope>
    <source>
        <strain evidence="3">Gv29-8 / FGSC 10586</strain>
    </source>
</reference>
<sequence length="168" mass="19191">MASPTAKLMTRSDLRRMALQSRVASQMATNMYRFNQSIITPNVTKTQSPHRTHYLMDGEGTVYDPRAIVRVLIPISIAGWLLFGVICILCINGKGKLGRWVPEWYLDSQGTKRDKAVVVLWWVAVMVLWPVILPVLLVRKVIRVTKRWIVGRRVEARILQPKEVVGEV</sequence>
<accession>G9MP17</accession>